<reference evidence="13 14" key="1">
    <citation type="submission" date="2024-11" db="EMBL/GenBank/DDBJ databases">
        <title>Adaptive evolution of stress response genes in parasites aligns with host niche diversity.</title>
        <authorList>
            <person name="Hahn C."/>
            <person name="Resl P."/>
        </authorList>
    </citation>
    <scope>NUCLEOTIDE SEQUENCE [LARGE SCALE GENOMIC DNA]</scope>
    <source>
        <strain evidence="13">EGGRZ-B1_66</strain>
        <tissue evidence="13">Body</tissue>
    </source>
</reference>
<dbReference type="Gene3D" id="1.10.510.10">
    <property type="entry name" value="Transferase(Phosphotransferase) domain 1"/>
    <property type="match status" value="1"/>
</dbReference>
<accession>A0ABD2QQU3</accession>
<dbReference type="EMBL" id="JBJKFK010000024">
    <property type="protein sequence ID" value="KAL3320856.1"/>
    <property type="molecule type" value="Genomic_DNA"/>
</dbReference>
<evidence type="ECO:0000313" key="13">
    <source>
        <dbReference type="EMBL" id="KAL3320856.1"/>
    </source>
</evidence>
<keyword evidence="7 13" id="KW-0418">Kinase</keyword>
<evidence type="ECO:0000256" key="5">
    <source>
        <dbReference type="ARBA" id="ARBA00022694"/>
    </source>
</evidence>
<sequence length="518" mass="59850">KNHKLLLDNDEEPPKFEIETSSDFVSNFLDNVEIDEPNEQNEADINTLLTSINPNAQQRILLAKVNVLTEENHNAANIISNLKAEIAQTKARLNEVEEERAKLFQSHSALTNATNKLKKEHDALKSKHSVSECERIRFRSDNDSLKRKLDQNESEIKRLTARISRAQEGINRVKLVNVQTNENQRESFEAIRRQLNEAKANQKRLERQKSEILAAFRKQTKLIDLLRRQKMSDSELCLVKQGAEAKLYKATLFSTEPKLCIVKERFTKAYRHPQLDRLLTLHRMKAELRQLWQCSKLGIPVPAVYHVDSTKRQIWMSHAGPNSLTLHHWLHDLYERTIPQNPGLCRRYYDRMASQLGQLLSKLHSHHIVHGDLTTANIMVRQKLPEQMDESNGDSEPLDLVLIDFGLSTGVSCDSSMRLPEEKGVDLYVFERALCSVLDRPPADCIEDGSDILIPENMLERCLHYYEHFYQEMPRNNGLEKAGQKRQKVQAESRAPVKEILHRLSEIRMRGRKRVCIG</sequence>
<dbReference type="GO" id="GO:0004674">
    <property type="term" value="F:protein serine/threonine kinase activity"/>
    <property type="evidence" value="ECO:0007669"/>
    <property type="project" value="UniProtKB-KW"/>
</dbReference>
<dbReference type="GO" id="GO:0005524">
    <property type="term" value="F:ATP binding"/>
    <property type="evidence" value="ECO:0007669"/>
    <property type="project" value="UniProtKB-KW"/>
</dbReference>
<feature type="coiled-coil region" evidence="11">
    <location>
        <begin position="142"/>
        <end position="215"/>
    </location>
</feature>
<dbReference type="PANTHER" id="PTHR12209">
    <property type="entry name" value="NON-SPECIFIC SERINE/THREONINE PROTEIN KINASE"/>
    <property type="match status" value="1"/>
</dbReference>
<dbReference type="PANTHER" id="PTHR12209:SF0">
    <property type="entry name" value="EKC_KEOPS COMPLEX SUBUNIT TP53RK"/>
    <property type="match status" value="1"/>
</dbReference>
<organism evidence="13 14">
    <name type="scientific">Cichlidogyrus casuarinus</name>
    <dbReference type="NCBI Taxonomy" id="1844966"/>
    <lineage>
        <taxon>Eukaryota</taxon>
        <taxon>Metazoa</taxon>
        <taxon>Spiralia</taxon>
        <taxon>Lophotrochozoa</taxon>
        <taxon>Platyhelminthes</taxon>
        <taxon>Monogenea</taxon>
        <taxon>Monopisthocotylea</taxon>
        <taxon>Dactylogyridea</taxon>
        <taxon>Ancyrocephalidae</taxon>
        <taxon>Cichlidogyrus</taxon>
    </lineage>
</organism>
<evidence type="ECO:0000256" key="3">
    <source>
        <dbReference type="ARBA" id="ARBA00022527"/>
    </source>
</evidence>
<evidence type="ECO:0000256" key="1">
    <source>
        <dbReference type="ARBA" id="ARBA00010630"/>
    </source>
</evidence>
<feature type="coiled-coil region" evidence="11">
    <location>
        <begin position="65"/>
        <end position="113"/>
    </location>
</feature>
<dbReference type="Gene3D" id="3.30.200.20">
    <property type="entry name" value="Phosphorylase Kinase, domain 1"/>
    <property type="match status" value="1"/>
</dbReference>
<keyword evidence="14" id="KW-1185">Reference proteome</keyword>
<keyword evidence="6" id="KW-0547">Nucleotide-binding</keyword>
<evidence type="ECO:0000256" key="6">
    <source>
        <dbReference type="ARBA" id="ARBA00022741"/>
    </source>
</evidence>
<keyword evidence="8" id="KW-0067">ATP-binding</keyword>
<keyword evidence="5" id="KW-0819">tRNA processing</keyword>
<dbReference type="SUPFAM" id="SSF56112">
    <property type="entry name" value="Protein kinase-like (PK-like)"/>
    <property type="match status" value="1"/>
</dbReference>
<proteinExistence type="inferred from homology"/>
<feature type="domain" description="Protein kinase" evidence="12">
    <location>
        <begin position="233"/>
        <end position="518"/>
    </location>
</feature>
<dbReference type="FunFam" id="3.30.200.20:FF:000201">
    <property type="entry name" value="TP53-regulating kinase isoform X1"/>
    <property type="match status" value="1"/>
</dbReference>
<name>A0ABD2QQU3_9PLAT</name>
<dbReference type="GO" id="GO:0008033">
    <property type="term" value="P:tRNA processing"/>
    <property type="evidence" value="ECO:0007669"/>
    <property type="project" value="UniProtKB-KW"/>
</dbReference>
<evidence type="ECO:0000313" key="14">
    <source>
        <dbReference type="Proteomes" id="UP001626550"/>
    </source>
</evidence>
<dbReference type="PROSITE" id="PS50011">
    <property type="entry name" value="PROTEIN_KINASE_DOM"/>
    <property type="match status" value="1"/>
</dbReference>
<feature type="non-terminal residue" evidence="13">
    <location>
        <position position="1"/>
    </location>
</feature>
<dbReference type="PROSITE" id="PS00109">
    <property type="entry name" value="PROTEIN_KINASE_TYR"/>
    <property type="match status" value="1"/>
</dbReference>
<comment type="catalytic activity">
    <reaction evidence="9">
        <text>L-threonyl-[protein] + ATP = O-phospho-L-threonyl-[protein] + ADP + H(+)</text>
        <dbReference type="Rhea" id="RHEA:46608"/>
        <dbReference type="Rhea" id="RHEA-COMP:11060"/>
        <dbReference type="Rhea" id="RHEA-COMP:11605"/>
        <dbReference type="ChEBI" id="CHEBI:15378"/>
        <dbReference type="ChEBI" id="CHEBI:30013"/>
        <dbReference type="ChEBI" id="CHEBI:30616"/>
        <dbReference type="ChEBI" id="CHEBI:61977"/>
        <dbReference type="ChEBI" id="CHEBI:456216"/>
        <dbReference type="EC" id="2.7.11.1"/>
    </reaction>
</comment>
<dbReference type="Pfam" id="PF06293">
    <property type="entry name" value="Kdo"/>
    <property type="match status" value="1"/>
</dbReference>
<evidence type="ECO:0000256" key="7">
    <source>
        <dbReference type="ARBA" id="ARBA00022777"/>
    </source>
</evidence>
<dbReference type="AlphaFoldDB" id="A0ABD2QQU3"/>
<evidence type="ECO:0000259" key="12">
    <source>
        <dbReference type="PROSITE" id="PS50011"/>
    </source>
</evidence>
<comment type="caution">
    <text evidence="13">The sequence shown here is derived from an EMBL/GenBank/DDBJ whole genome shotgun (WGS) entry which is preliminary data.</text>
</comment>
<dbReference type="InterPro" id="IPR011009">
    <property type="entry name" value="Kinase-like_dom_sf"/>
</dbReference>
<evidence type="ECO:0000256" key="8">
    <source>
        <dbReference type="ARBA" id="ARBA00022840"/>
    </source>
</evidence>
<dbReference type="InterPro" id="IPR000719">
    <property type="entry name" value="Prot_kinase_dom"/>
</dbReference>
<evidence type="ECO:0000256" key="9">
    <source>
        <dbReference type="ARBA" id="ARBA00047899"/>
    </source>
</evidence>
<keyword evidence="11" id="KW-0175">Coiled coil</keyword>
<gene>
    <name evidence="13" type="primary">TP53RK</name>
    <name evidence="13" type="ORF">Ciccas_000453</name>
</gene>
<comment type="catalytic activity">
    <reaction evidence="10">
        <text>L-seryl-[protein] + ATP = O-phospho-L-seryl-[protein] + ADP + H(+)</text>
        <dbReference type="Rhea" id="RHEA:17989"/>
        <dbReference type="Rhea" id="RHEA-COMP:9863"/>
        <dbReference type="Rhea" id="RHEA-COMP:11604"/>
        <dbReference type="ChEBI" id="CHEBI:15378"/>
        <dbReference type="ChEBI" id="CHEBI:29999"/>
        <dbReference type="ChEBI" id="CHEBI:30616"/>
        <dbReference type="ChEBI" id="CHEBI:83421"/>
        <dbReference type="ChEBI" id="CHEBI:456216"/>
        <dbReference type="EC" id="2.7.11.1"/>
    </reaction>
</comment>
<dbReference type="EC" id="2.7.11.1" evidence="2"/>
<evidence type="ECO:0000256" key="11">
    <source>
        <dbReference type="SAM" id="Coils"/>
    </source>
</evidence>
<evidence type="ECO:0000256" key="10">
    <source>
        <dbReference type="ARBA" id="ARBA00048679"/>
    </source>
</evidence>
<dbReference type="GO" id="GO:0000408">
    <property type="term" value="C:EKC/KEOPS complex"/>
    <property type="evidence" value="ECO:0007669"/>
    <property type="project" value="UniProtKB-ARBA"/>
</dbReference>
<evidence type="ECO:0000256" key="2">
    <source>
        <dbReference type="ARBA" id="ARBA00012513"/>
    </source>
</evidence>
<dbReference type="InterPro" id="IPR008266">
    <property type="entry name" value="Tyr_kinase_AS"/>
</dbReference>
<protein>
    <recommendedName>
        <fullName evidence="2">non-specific serine/threonine protein kinase</fullName>
        <ecNumber evidence="2">2.7.11.1</ecNumber>
    </recommendedName>
</protein>
<evidence type="ECO:0000256" key="4">
    <source>
        <dbReference type="ARBA" id="ARBA00022679"/>
    </source>
</evidence>
<comment type="similarity">
    <text evidence="1">Belongs to the protein kinase superfamily. BUD32 family.</text>
</comment>
<keyword evidence="3" id="KW-0723">Serine/threonine-protein kinase</keyword>
<keyword evidence="4" id="KW-0808">Transferase</keyword>
<dbReference type="Gene3D" id="6.10.250.3110">
    <property type="match status" value="1"/>
</dbReference>
<dbReference type="Proteomes" id="UP001626550">
    <property type="component" value="Unassembled WGS sequence"/>
</dbReference>